<gene>
    <name evidence="1" type="ORF">METZ01_LOCUS373801</name>
</gene>
<accession>A0A382THF5</accession>
<evidence type="ECO:0000313" key="1">
    <source>
        <dbReference type="EMBL" id="SVD20947.1"/>
    </source>
</evidence>
<dbReference type="Gene3D" id="1.20.58.760">
    <property type="entry name" value="Peptidase M41"/>
    <property type="match status" value="1"/>
</dbReference>
<dbReference type="GO" id="GO:0004222">
    <property type="term" value="F:metalloendopeptidase activity"/>
    <property type="evidence" value="ECO:0007669"/>
    <property type="project" value="InterPro"/>
</dbReference>
<protein>
    <recommendedName>
        <fullName evidence="2">Peptidase M41 domain-containing protein</fullName>
    </recommendedName>
</protein>
<evidence type="ECO:0008006" key="2">
    <source>
        <dbReference type="Google" id="ProtNLM"/>
    </source>
</evidence>
<name>A0A382THF5_9ZZZZ</name>
<dbReference type="SUPFAM" id="SSF140990">
    <property type="entry name" value="FtsH protease domain-like"/>
    <property type="match status" value="1"/>
</dbReference>
<reference evidence="1" key="1">
    <citation type="submission" date="2018-05" db="EMBL/GenBank/DDBJ databases">
        <authorList>
            <person name="Lanie J.A."/>
            <person name="Ng W.-L."/>
            <person name="Kazmierczak K.M."/>
            <person name="Andrzejewski T.M."/>
            <person name="Davidsen T.M."/>
            <person name="Wayne K.J."/>
            <person name="Tettelin H."/>
            <person name="Glass J.I."/>
            <person name="Rusch D."/>
            <person name="Podicherti R."/>
            <person name="Tsui H.-C.T."/>
            <person name="Winkler M.E."/>
        </authorList>
    </citation>
    <scope>NUCLEOTIDE SEQUENCE</scope>
</reference>
<proteinExistence type="predicted"/>
<organism evidence="1">
    <name type="scientific">marine metagenome</name>
    <dbReference type="NCBI Taxonomy" id="408172"/>
    <lineage>
        <taxon>unclassified sequences</taxon>
        <taxon>metagenomes</taxon>
        <taxon>ecological metagenomes</taxon>
    </lineage>
</organism>
<dbReference type="GO" id="GO:0005524">
    <property type="term" value="F:ATP binding"/>
    <property type="evidence" value="ECO:0007669"/>
    <property type="project" value="InterPro"/>
</dbReference>
<dbReference type="EMBL" id="UINC01136274">
    <property type="protein sequence ID" value="SVD20947.1"/>
    <property type="molecule type" value="Genomic_DNA"/>
</dbReference>
<feature type="non-terminal residue" evidence="1">
    <location>
        <position position="213"/>
    </location>
</feature>
<dbReference type="InterPro" id="IPR037219">
    <property type="entry name" value="Peptidase_M41-like"/>
</dbReference>
<dbReference type="GO" id="GO:0006508">
    <property type="term" value="P:proteolysis"/>
    <property type="evidence" value="ECO:0007669"/>
    <property type="project" value="InterPro"/>
</dbReference>
<dbReference type="AlphaFoldDB" id="A0A382THF5"/>
<dbReference type="GO" id="GO:0004176">
    <property type="term" value="F:ATP-dependent peptidase activity"/>
    <property type="evidence" value="ECO:0007669"/>
    <property type="project" value="InterPro"/>
</dbReference>
<sequence length="213" mass="23961">MGFFDKFRGQKGSWPWPNIDSPIVRLEVEKAAVHEAGHAVVGRYFGLNVTQLSIRRRADIAGQVTTGLTRPRLRASMIPRSKRLAAGNPDSPHRGPEIGLRPRGFFDDEASLHAELHLFLAGPAAQVIRFKSFEGWEQDRKTFYLLVSAYYGNLAGFISDRSSAFIEHRYWSSCKEILSKPEIWGWVKEVAKAALRSEHGVLTGEEIESLRPS</sequence>